<evidence type="ECO:0000313" key="1">
    <source>
        <dbReference type="EMBL" id="KAI5671622.1"/>
    </source>
</evidence>
<organism evidence="1 2">
    <name type="scientific">Catharanthus roseus</name>
    <name type="common">Madagascar periwinkle</name>
    <name type="synonym">Vinca rosea</name>
    <dbReference type="NCBI Taxonomy" id="4058"/>
    <lineage>
        <taxon>Eukaryota</taxon>
        <taxon>Viridiplantae</taxon>
        <taxon>Streptophyta</taxon>
        <taxon>Embryophyta</taxon>
        <taxon>Tracheophyta</taxon>
        <taxon>Spermatophyta</taxon>
        <taxon>Magnoliopsida</taxon>
        <taxon>eudicotyledons</taxon>
        <taxon>Gunneridae</taxon>
        <taxon>Pentapetalae</taxon>
        <taxon>asterids</taxon>
        <taxon>lamiids</taxon>
        <taxon>Gentianales</taxon>
        <taxon>Apocynaceae</taxon>
        <taxon>Rauvolfioideae</taxon>
        <taxon>Vinceae</taxon>
        <taxon>Catharanthinae</taxon>
        <taxon>Catharanthus</taxon>
    </lineage>
</organism>
<comment type="caution">
    <text evidence="1">The sequence shown here is derived from an EMBL/GenBank/DDBJ whole genome shotgun (WGS) entry which is preliminary data.</text>
</comment>
<evidence type="ECO:0000313" key="2">
    <source>
        <dbReference type="Proteomes" id="UP001060085"/>
    </source>
</evidence>
<dbReference type="Proteomes" id="UP001060085">
    <property type="component" value="Linkage Group LG03"/>
</dbReference>
<gene>
    <name evidence="1" type="ORF">M9H77_11986</name>
</gene>
<keyword evidence="2" id="KW-1185">Reference proteome</keyword>
<proteinExistence type="predicted"/>
<name>A0ACC0BGA6_CATRO</name>
<reference evidence="2" key="1">
    <citation type="journal article" date="2023" name="Nat. Plants">
        <title>Single-cell RNA sequencing provides a high-resolution roadmap for understanding the multicellular compartmentation of specialized metabolism.</title>
        <authorList>
            <person name="Sun S."/>
            <person name="Shen X."/>
            <person name="Li Y."/>
            <person name="Li Y."/>
            <person name="Wang S."/>
            <person name="Li R."/>
            <person name="Zhang H."/>
            <person name="Shen G."/>
            <person name="Guo B."/>
            <person name="Wei J."/>
            <person name="Xu J."/>
            <person name="St-Pierre B."/>
            <person name="Chen S."/>
            <person name="Sun C."/>
        </authorList>
    </citation>
    <scope>NUCLEOTIDE SEQUENCE [LARGE SCALE GENOMIC DNA]</scope>
</reference>
<sequence length="96" mass="11060">MKDETRQGMKMFILQRILIKCLKCLTNIYKKSDIEICVFSSMKKLYNLFCTLISENGGAPSEWRSMPNDMELMYEVGIGLRRGHACGFSITELARL</sequence>
<accession>A0ACC0BGA6</accession>
<dbReference type="EMBL" id="CM044703">
    <property type="protein sequence ID" value="KAI5671622.1"/>
    <property type="molecule type" value="Genomic_DNA"/>
</dbReference>
<protein>
    <submittedName>
        <fullName evidence="1">Uncharacterized protein</fullName>
    </submittedName>
</protein>